<accession>M7MJW6</accession>
<protein>
    <submittedName>
        <fullName evidence="1">Uncharacterized protein</fullName>
    </submittedName>
</protein>
<dbReference type="EMBL" id="ANLA01000008">
    <property type="protein sequence ID" value="EMQ95346.1"/>
    <property type="molecule type" value="Genomic_DNA"/>
</dbReference>
<organism evidence="1 2">
    <name type="scientific">Xanthomarina gelatinilytica</name>
    <dbReference type="NCBI Taxonomy" id="1137281"/>
    <lineage>
        <taxon>Bacteria</taxon>
        <taxon>Pseudomonadati</taxon>
        <taxon>Bacteroidota</taxon>
        <taxon>Flavobacteriia</taxon>
        <taxon>Flavobacteriales</taxon>
        <taxon>Flavobacteriaceae</taxon>
        <taxon>Xanthomarina</taxon>
    </lineage>
</organism>
<dbReference type="AlphaFoldDB" id="M7MJW6"/>
<keyword evidence="2" id="KW-1185">Reference proteome</keyword>
<sequence length="44" mass="4959">MNQIFSSNTGNHPEMPWKMVGKLFPTAYTNIYVTLMANKSLPNA</sequence>
<dbReference type="Proteomes" id="UP000012024">
    <property type="component" value="Unassembled WGS sequence"/>
</dbReference>
<comment type="caution">
    <text evidence="1">The sequence shown here is derived from an EMBL/GenBank/DDBJ whole genome shotgun (WGS) entry which is preliminary data.</text>
</comment>
<proteinExistence type="predicted"/>
<gene>
    <name evidence="1" type="ORF">D778_02648</name>
</gene>
<name>M7MJW6_9FLAO</name>
<evidence type="ECO:0000313" key="1">
    <source>
        <dbReference type="EMBL" id="EMQ95346.1"/>
    </source>
</evidence>
<evidence type="ECO:0000313" key="2">
    <source>
        <dbReference type="Proteomes" id="UP000012024"/>
    </source>
</evidence>
<reference evidence="1 2" key="1">
    <citation type="submission" date="2012-12" db="EMBL/GenBank/DDBJ databases">
        <title>Genome assembly of Formosa sp. AK20.</title>
        <authorList>
            <person name="Kumar R."/>
            <person name="Khatri I."/>
            <person name="Vaidya B."/>
            <person name="Subramanian S."/>
            <person name="Pinnaka A."/>
        </authorList>
    </citation>
    <scope>NUCLEOTIDE SEQUENCE [LARGE SCALE GENOMIC DNA]</scope>
    <source>
        <strain evidence="1 2">AK20</strain>
    </source>
</reference>